<dbReference type="PANTHER" id="PTHR39951:SF2">
    <property type="entry name" value="IP05660P"/>
    <property type="match status" value="1"/>
</dbReference>
<reference evidence="2" key="1">
    <citation type="submission" date="2020-11" db="EMBL/GenBank/DDBJ databases">
        <authorList>
            <person name="Tran Van P."/>
        </authorList>
    </citation>
    <scope>NUCLEOTIDE SEQUENCE</scope>
</reference>
<evidence type="ECO:0000313" key="2">
    <source>
        <dbReference type="EMBL" id="CAD7568564.1"/>
    </source>
</evidence>
<dbReference type="EMBL" id="OE179362">
    <property type="protein sequence ID" value="CAD7568564.1"/>
    <property type="molecule type" value="Genomic_DNA"/>
</dbReference>
<proteinExistence type="predicted"/>
<accession>A0A7R9P3B0</accession>
<dbReference type="PANTHER" id="PTHR39951">
    <property type="entry name" value="FI22632P1"/>
    <property type="match status" value="1"/>
</dbReference>
<name>A0A7R9P3B0_TIMCA</name>
<organism evidence="2">
    <name type="scientific">Timema californicum</name>
    <name type="common">California timema</name>
    <name type="synonym">Walking stick</name>
    <dbReference type="NCBI Taxonomy" id="61474"/>
    <lineage>
        <taxon>Eukaryota</taxon>
        <taxon>Metazoa</taxon>
        <taxon>Ecdysozoa</taxon>
        <taxon>Arthropoda</taxon>
        <taxon>Hexapoda</taxon>
        <taxon>Insecta</taxon>
        <taxon>Pterygota</taxon>
        <taxon>Neoptera</taxon>
        <taxon>Polyneoptera</taxon>
        <taxon>Phasmatodea</taxon>
        <taxon>Timematodea</taxon>
        <taxon>Timematoidea</taxon>
        <taxon>Timematidae</taxon>
        <taxon>Timema</taxon>
    </lineage>
</organism>
<evidence type="ECO:0000256" key="1">
    <source>
        <dbReference type="SAM" id="MobiDB-lite"/>
    </source>
</evidence>
<dbReference type="AlphaFoldDB" id="A0A7R9P3B0"/>
<gene>
    <name evidence="2" type="ORF">TCMB3V08_LOCUS1331</name>
</gene>
<feature type="region of interest" description="Disordered" evidence="1">
    <location>
        <begin position="89"/>
        <end position="118"/>
    </location>
</feature>
<protein>
    <submittedName>
        <fullName evidence="2">(California timema) hypothetical protein</fullName>
    </submittedName>
</protein>
<feature type="compositionally biased region" description="Basic and acidic residues" evidence="1">
    <location>
        <begin position="108"/>
        <end position="118"/>
    </location>
</feature>
<sequence>MNLAGPPVLRQQQRWEFDPEVADMRSPGYQAQYGRRGEHLIESLGRGDEGYFAGNGLQKGDSRASYGALAGRLQTELLVPELLRHERTTVKRGSTTPRGALSLLSRPSSEDGVDKESSDTGFEKNLLSISGVWRPYLEGRELGLICKVAKVFELENVFMNVFILESLLAVMVLLVTVPDSDATLSPRAPNFQYFERPKYRYPYYDESGRGKLLYGYGGKELFQYRSYSPLEGIH</sequence>